<keyword evidence="2" id="KW-0677">Repeat</keyword>
<organism evidence="4 6">
    <name type="scientific">Streptococcus salivarius</name>
    <dbReference type="NCBI Taxonomy" id="1304"/>
    <lineage>
        <taxon>Bacteria</taxon>
        <taxon>Bacillati</taxon>
        <taxon>Bacillota</taxon>
        <taxon>Bacilli</taxon>
        <taxon>Lactobacillales</taxon>
        <taxon>Streptococcaceae</taxon>
        <taxon>Streptococcus</taxon>
    </lineage>
</organism>
<evidence type="ECO:0000256" key="1">
    <source>
        <dbReference type="ARBA" id="ARBA00022729"/>
    </source>
</evidence>
<gene>
    <name evidence="4" type="ORF">DL07_03550</name>
    <name evidence="5" type="ORF">GMC65_07285</name>
</gene>
<dbReference type="InterPro" id="IPR022263">
    <property type="entry name" value="KxYKxGKxW"/>
</dbReference>
<feature type="compositionally biased region" description="Low complexity" evidence="3">
    <location>
        <begin position="110"/>
        <end position="155"/>
    </location>
</feature>
<protein>
    <submittedName>
        <fullName evidence="4">Glucosyl transferase</fullName>
    </submittedName>
</protein>
<dbReference type="InterPro" id="IPR018337">
    <property type="entry name" value="Cell_wall/Cho-bd_repeat"/>
</dbReference>
<comment type="caution">
    <text evidence="4">The sequence shown here is derived from an EMBL/GenBank/DDBJ whole genome shotgun (WGS) entry which is preliminary data.</text>
</comment>
<dbReference type="NCBIfam" id="TIGR03715">
    <property type="entry name" value="KxYKxGKxW"/>
    <property type="match status" value="1"/>
</dbReference>
<feature type="region of interest" description="Disordered" evidence="3">
    <location>
        <begin position="64"/>
        <end position="169"/>
    </location>
</feature>
<evidence type="ECO:0000256" key="2">
    <source>
        <dbReference type="ARBA" id="ARBA00022737"/>
    </source>
</evidence>
<keyword evidence="4" id="KW-0808">Transferase</keyword>
<dbReference type="Proteomes" id="UP000439678">
    <property type="component" value="Unassembled WGS sequence"/>
</dbReference>
<dbReference type="NCBIfam" id="TIGR04035">
    <property type="entry name" value="glucan_65_rpt"/>
    <property type="match status" value="7"/>
</dbReference>
<dbReference type="AlphaFoldDB" id="A0A074IXT4"/>
<feature type="compositionally biased region" description="Low complexity" evidence="3">
    <location>
        <begin position="77"/>
        <end position="91"/>
    </location>
</feature>
<keyword evidence="1" id="KW-0732">Signal</keyword>
<evidence type="ECO:0000313" key="7">
    <source>
        <dbReference type="Proteomes" id="UP000439678"/>
    </source>
</evidence>
<dbReference type="RefSeq" id="WP_037602276.1">
    <property type="nucleotide sequence ID" value="NZ_CP020451.2"/>
</dbReference>
<name>A0A074IXT4_STRSL</name>
<evidence type="ECO:0000313" key="6">
    <source>
        <dbReference type="Proteomes" id="UP000027855"/>
    </source>
</evidence>
<accession>A0A074IXT4</accession>
<dbReference type="EMBL" id="JJMT01000015">
    <property type="protein sequence ID" value="KEO44956.1"/>
    <property type="molecule type" value="Genomic_DNA"/>
</dbReference>
<evidence type="ECO:0000256" key="3">
    <source>
        <dbReference type="SAM" id="MobiDB-lite"/>
    </source>
</evidence>
<feature type="compositionally biased region" description="Polar residues" evidence="3">
    <location>
        <begin position="92"/>
        <end position="103"/>
    </location>
</feature>
<reference evidence="4 6" key="1">
    <citation type="submission" date="2014-04" db="EMBL/GenBank/DDBJ databases">
        <title>Variable characteristics of bacteriocin-producing Streptococcus salivarius strains isolated from Malaysian subjects.</title>
        <authorList>
            <person name="Philip K."/>
            <person name="Barbour A."/>
        </authorList>
    </citation>
    <scope>NUCLEOTIDE SEQUENCE [LARGE SCALE GENOMIC DNA]</scope>
    <source>
        <strain evidence="4 6">NU10</strain>
    </source>
</reference>
<dbReference type="GO" id="GO:0016740">
    <property type="term" value="F:transferase activity"/>
    <property type="evidence" value="ECO:0007669"/>
    <property type="project" value="UniProtKB-KW"/>
</dbReference>
<dbReference type="Pfam" id="PF19127">
    <property type="entry name" value="Choline_bind_3"/>
    <property type="match status" value="7"/>
</dbReference>
<evidence type="ECO:0000313" key="4">
    <source>
        <dbReference type="EMBL" id="KEO44956.1"/>
    </source>
</evidence>
<proteinExistence type="predicted"/>
<dbReference type="SUPFAM" id="SSF69360">
    <property type="entry name" value="Cell wall binding repeat"/>
    <property type="match status" value="5"/>
</dbReference>
<evidence type="ECO:0000313" key="5">
    <source>
        <dbReference type="EMBL" id="MTR28148.1"/>
    </source>
</evidence>
<dbReference type="Gene3D" id="2.10.270.10">
    <property type="entry name" value="Cholin Binding"/>
    <property type="match status" value="8"/>
</dbReference>
<dbReference type="InterPro" id="IPR027636">
    <property type="entry name" value="Glucan-bd_rpt"/>
</dbReference>
<feature type="compositionally biased region" description="Polar residues" evidence="3">
    <location>
        <begin position="156"/>
        <end position="165"/>
    </location>
</feature>
<reference evidence="5 7" key="2">
    <citation type="journal article" date="2019" name="Nat. Med.">
        <title>A library of human gut bacterial isolates paired with longitudinal multiomics data enables mechanistic microbiome research.</title>
        <authorList>
            <person name="Poyet M."/>
            <person name="Groussin M."/>
            <person name="Gibbons S.M."/>
            <person name="Avila-Pacheco J."/>
            <person name="Jiang X."/>
            <person name="Kearney S.M."/>
            <person name="Perrotta A.R."/>
            <person name="Berdy B."/>
            <person name="Zhao S."/>
            <person name="Lieberman T.D."/>
            <person name="Swanson P.K."/>
            <person name="Smith M."/>
            <person name="Roesemann S."/>
            <person name="Alexander J.E."/>
            <person name="Rich S.A."/>
            <person name="Livny J."/>
            <person name="Vlamakis H."/>
            <person name="Clish C."/>
            <person name="Bullock K."/>
            <person name="Deik A."/>
            <person name="Scott J."/>
            <person name="Pierce K.A."/>
            <person name="Xavier R.J."/>
            <person name="Alm E.J."/>
        </authorList>
    </citation>
    <scope>NUCLEOTIDE SEQUENCE [LARGE SCALE GENOMIC DNA]</scope>
    <source>
        <strain evidence="5 7">BIOML-A4</strain>
    </source>
</reference>
<sequence length="951" mass="107763">MEKKVHFKLHKVKKHWVTIAVTGLALGLSFAGLSYASAEEQPTPVNEATVEAIIKEGAIDVEAPASNEATTKPVENTAATASSEVATVSETPVVTSEGASTETVSEKPSSEVTSTASSEAANSETTHSEVSATTSESVTTENSSPTTSDTDTPNSQVPSAENNITGGHYYSDKQGNWYYEDANGKKLTGDQTIDNVRVSFWEDGKQIKGPQIVNYKLYRYFDDNTGQLQTKRYLEYKGNWYYVDKDGIPLKGEQTIDRQEVYFDYDGTQVKGDFSEKYSGNLDKMHYYDPNTGARVRKEGLVQDKEGRTFFINNDGSKYTGTRMIDGNLYYFEINSGVMQKGISIELEDGKTLPTSNKYGTPTNITRRYYFDSETGQLVKKQTIKEHDKWYYYGDDGNAIRPKDGETLINGQIVYLYSNGRQAKGELVLDNGVLRYYDPDSGARVVNTSLTINGMTYNFDENGIGKDAPNPNGYYSDEQGNWYYKNASGENLIGSQIIKGQRVFFRDNGQQVKGAYLDIYNDLKGYYDINTGNLVTNRYVEVNGNWYYVNKYGSPLKGAYIIDGQDVMFDPHDGKQIKGGFVRDPKFISKYYYMPKYYYDKDNGCKVTHAGFVNENDSTYYLDDKGQIVLGLQEINGDFYYFRPENTYKHYDIGEMLRDRFIYENNKVYYVDHSGKILKNRFFERNGTGTWYYFTKDGTAATGEVEINGQKLYFDNPWGFQTKGRVAQNGKFYDKDSGELVTNTFKEVLTSVGSTINGEILYAKDWYYLDREGRPLKGPQTLDYVKMYFFPNGAQVKGRFAPDGHYYDKDTGALVTNRYVHIYNWKFQDKYGNPVDNFFIKYPHNFIFGLNDNTIPVDISHYPLSSKDFDCEDYFYYVDVNGDKVTGEQTIDNVPVYFHSNGKQAKGELVTVDGKIHYYDANSGARLSNIDITIKGQTYHFDADGNGTPIS</sequence>
<dbReference type="Proteomes" id="UP000027855">
    <property type="component" value="Unassembled WGS sequence"/>
</dbReference>
<dbReference type="Pfam" id="PF19258">
    <property type="entry name" value="KxYKxGKxW_sig"/>
    <property type="match status" value="1"/>
</dbReference>
<dbReference type="EMBL" id="WMYO01000007">
    <property type="protein sequence ID" value="MTR28148.1"/>
    <property type="molecule type" value="Genomic_DNA"/>
</dbReference>